<gene>
    <name evidence="2" type="ORF">NA56DRAFT_341607</name>
</gene>
<evidence type="ECO:0000313" key="3">
    <source>
        <dbReference type="Proteomes" id="UP000235672"/>
    </source>
</evidence>
<dbReference type="AlphaFoldDB" id="A0A2J6QJ63"/>
<protein>
    <submittedName>
        <fullName evidence="2">Uncharacterized protein</fullName>
    </submittedName>
</protein>
<proteinExistence type="predicted"/>
<sequence length="199" mass="22394">MQVTTRTDFQLGIATPDLIHHFFTNAIPAITRFEAIPPQHERHRRLRRILPNHLFSAQCTVQLFPHARSIDRSDPAARGGSSGKNHLSGPSPWCPAHRKPDFVSVCLEMCPILICFHFSPSYFRLTASVLLVCYLSFSCSFIEVVALQTHLISFNHYTPICSYISKFWDRGQIGDPAVQIECTSGAHAAGKMKHSFCLQ</sequence>
<evidence type="ECO:0000256" key="1">
    <source>
        <dbReference type="SAM" id="Phobius"/>
    </source>
</evidence>
<keyword evidence="3" id="KW-1185">Reference proteome</keyword>
<evidence type="ECO:0000313" key="2">
    <source>
        <dbReference type="EMBL" id="PMD26284.1"/>
    </source>
</evidence>
<reference evidence="2 3" key="1">
    <citation type="submission" date="2016-05" db="EMBL/GenBank/DDBJ databases">
        <title>A degradative enzymes factory behind the ericoid mycorrhizal symbiosis.</title>
        <authorList>
            <consortium name="DOE Joint Genome Institute"/>
            <person name="Martino E."/>
            <person name="Morin E."/>
            <person name="Grelet G."/>
            <person name="Kuo A."/>
            <person name="Kohler A."/>
            <person name="Daghino S."/>
            <person name="Barry K."/>
            <person name="Choi C."/>
            <person name="Cichocki N."/>
            <person name="Clum A."/>
            <person name="Copeland A."/>
            <person name="Hainaut M."/>
            <person name="Haridas S."/>
            <person name="Labutti K."/>
            <person name="Lindquist E."/>
            <person name="Lipzen A."/>
            <person name="Khouja H.-R."/>
            <person name="Murat C."/>
            <person name="Ohm R."/>
            <person name="Olson A."/>
            <person name="Spatafora J."/>
            <person name="Veneault-Fourrey C."/>
            <person name="Henrissat B."/>
            <person name="Grigoriev I."/>
            <person name="Martin F."/>
            <person name="Perotto S."/>
        </authorList>
    </citation>
    <scope>NUCLEOTIDE SEQUENCE [LARGE SCALE GENOMIC DNA]</scope>
    <source>
        <strain evidence="2 3">UAMH 7357</strain>
    </source>
</reference>
<organism evidence="2 3">
    <name type="scientific">Hyaloscypha hepaticicola</name>
    <dbReference type="NCBI Taxonomy" id="2082293"/>
    <lineage>
        <taxon>Eukaryota</taxon>
        <taxon>Fungi</taxon>
        <taxon>Dikarya</taxon>
        <taxon>Ascomycota</taxon>
        <taxon>Pezizomycotina</taxon>
        <taxon>Leotiomycetes</taxon>
        <taxon>Helotiales</taxon>
        <taxon>Hyaloscyphaceae</taxon>
        <taxon>Hyaloscypha</taxon>
    </lineage>
</organism>
<dbReference type="Proteomes" id="UP000235672">
    <property type="component" value="Unassembled WGS sequence"/>
</dbReference>
<dbReference type="EMBL" id="KZ613468">
    <property type="protein sequence ID" value="PMD26284.1"/>
    <property type="molecule type" value="Genomic_DNA"/>
</dbReference>
<keyword evidence="1" id="KW-1133">Transmembrane helix</keyword>
<feature type="transmembrane region" description="Helical" evidence="1">
    <location>
        <begin position="125"/>
        <end position="147"/>
    </location>
</feature>
<accession>A0A2J6QJ63</accession>
<name>A0A2J6QJ63_9HELO</name>
<keyword evidence="1" id="KW-0812">Transmembrane</keyword>
<keyword evidence="1" id="KW-0472">Membrane</keyword>